<dbReference type="OrthoDB" id="448280at2759"/>
<dbReference type="AlphaFoldDB" id="A0A2I1D3E7"/>
<evidence type="ECO:0000256" key="1">
    <source>
        <dbReference type="SAM" id="Phobius"/>
    </source>
</evidence>
<keyword evidence="1" id="KW-0472">Membrane</keyword>
<reference evidence="2" key="1">
    <citation type="submission" date="2016-12" db="EMBL/GenBank/DDBJ databases">
        <title>The genomes of Aspergillus section Nigri reveals drivers in fungal speciation.</title>
        <authorList>
            <consortium name="DOE Joint Genome Institute"/>
            <person name="Vesth T.C."/>
            <person name="Nybo J."/>
            <person name="Theobald S."/>
            <person name="Brandl J."/>
            <person name="Frisvad J.C."/>
            <person name="Nielsen K.F."/>
            <person name="Lyhne E.K."/>
            <person name="Kogle M.E."/>
            <person name="Kuo A."/>
            <person name="Riley R."/>
            <person name="Clum A."/>
            <person name="Nolan M."/>
            <person name="Lipzen A."/>
            <person name="Salamov A."/>
            <person name="Henrissat B."/>
            <person name="Wiebenga A."/>
            <person name="De vries R.P."/>
            <person name="Grigoriev I.V."/>
            <person name="Mortensen U.H."/>
            <person name="Andersen M.R."/>
            <person name="Baker S.E."/>
        </authorList>
    </citation>
    <scope>NUCLEOTIDE SEQUENCE</scope>
    <source>
        <strain evidence="2">IBT 28561</strain>
    </source>
</reference>
<gene>
    <name evidence="2" type="ORF">P168DRAFT_157656</name>
</gene>
<comment type="caution">
    <text evidence="2">The sequence shown here is derived from an EMBL/GenBank/DDBJ whole genome shotgun (WGS) entry which is preliminary data.</text>
</comment>
<organism evidence="2 3">
    <name type="scientific">Aspergillus campestris (strain IBT 28561)</name>
    <dbReference type="NCBI Taxonomy" id="1392248"/>
    <lineage>
        <taxon>Eukaryota</taxon>
        <taxon>Fungi</taxon>
        <taxon>Dikarya</taxon>
        <taxon>Ascomycota</taxon>
        <taxon>Pezizomycotina</taxon>
        <taxon>Eurotiomycetes</taxon>
        <taxon>Eurotiomycetidae</taxon>
        <taxon>Eurotiales</taxon>
        <taxon>Aspergillaceae</taxon>
        <taxon>Aspergillus</taxon>
        <taxon>Aspergillus subgen. Circumdati</taxon>
    </lineage>
</organism>
<keyword evidence="1" id="KW-1133">Transmembrane helix</keyword>
<dbReference type="GeneID" id="36540360"/>
<feature type="transmembrane region" description="Helical" evidence="1">
    <location>
        <begin position="55"/>
        <end position="75"/>
    </location>
</feature>
<keyword evidence="1" id="KW-0812">Transmembrane</keyword>
<evidence type="ECO:0000313" key="3">
    <source>
        <dbReference type="Proteomes" id="UP000234254"/>
    </source>
</evidence>
<dbReference type="Proteomes" id="UP000234254">
    <property type="component" value="Unassembled WGS sequence"/>
</dbReference>
<evidence type="ECO:0000313" key="2">
    <source>
        <dbReference type="EMBL" id="PKY04392.1"/>
    </source>
</evidence>
<dbReference type="VEuPathDB" id="FungiDB:P168DRAFT_157656"/>
<keyword evidence="3" id="KW-1185">Reference proteome</keyword>
<proteinExistence type="predicted"/>
<protein>
    <submittedName>
        <fullName evidence="2">Uncharacterized protein</fullName>
    </submittedName>
</protein>
<name>A0A2I1D3E7_ASPC2</name>
<dbReference type="EMBL" id="MSFM01000006">
    <property type="protein sequence ID" value="PKY04392.1"/>
    <property type="molecule type" value="Genomic_DNA"/>
</dbReference>
<sequence length="100" mass="11338">MRCAVETFRGLVLGARIAALDRLENALQPWLTSLTCGCTYVLIKSLSWFCLDPKMGLLLVSILITISRQAFLYLLCWPSSCQRAFSKTKVGEFFRLTKSR</sequence>
<dbReference type="RefSeq" id="XP_024692986.1">
    <property type="nucleotide sequence ID" value="XM_024832837.1"/>
</dbReference>
<accession>A0A2I1D3E7</accession>